<dbReference type="InterPro" id="IPR020449">
    <property type="entry name" value="Tscrpt_reg_AraC-type_HTH"/>
</dbReference>
<name>A0A8J8MGT8_9FIRM</name>
<dbReference type="PANTHER" id="PTHR43280:SF28">
    <property type="entry name" value="HTH-TYPE TRANSCRIPTIONAL ACTIVATOR RHAS"/>
    <property type="match status" value="1"/>
</dbReference>
<dbReference type="Gene3D" id="1.10.10.60">
    <property type="entry name" value="Homeodomain-like"/>
    <property type="match status" value="2"/>
</dbReference>
<dbReference type="GO" id="GO:0000160">
    <property type="term" value="P:phosphorelay signal transduction system"/>
    <property type="evidence" value="ECO:0007669"/>
    <property type="project" value="InterPro"/>
</dbReference>
<keyword evidence="10" id="KW-1185">Reference proteome</keyword>
<dbReference type="SUPFAM" id="SSF46689">
    <property type="entry name" value="Homeodomain-like"/>
    <property type="match status" value="2"/>
</dbReference>
<organism evidence="9 10">
    <name type="scientific">Vallitalea pronyensis</name>
    <dbReference type="NCBI Taxonomy" id="1348613"/>
    <lineage>
        <taxon>Bacteria</taxon>
        <taxon>Bacillati</taxon>
        <taxon>Bacillota</taxon>
        <taxon>Clostridia</taxon>
        <taxon>Lachnospirales</taxon>
        <taxon>Vallitaleaceae</taxon>
        <taxon>Vallitalea</taxon>
    </lineage>
</organism>
<feature type="domain" description="Response regulatory" evidence="8">
    <location>
        <begin position="2"/>
        <end position="120"/>
    </location>
</feature>
<proteinExistence type="predicted"/>
<dbReference type="Pfam" id="PF00072">
    <property type="entry name" value="Response_reg"/>
    <property type="match status" value="1"/>
</dbReference>
<dbReference type="InterPro" id="IPR018060">
    <property type="entry name" value="HTH_AraC"/>
</dbReference>
<evidence type="ECO:0000256" key="1">
    <source>
        <dbReference type="ARBA" id="ARBA00018672"/>
    </source>
</evidence>
<dbReference type="InterPro" id="IPR011006">
    <property type="entry name" value="CheY-like_superfamily"/>
</dbReference>
<dbReference type="PROSITE" id="PS50110">
    <property type="entry name" value="RESPONSE_REGULATORY"/>
    <property type="match status" value="1"/>
</dbReference>
<dbReference type="PROSITE" id="PS01124">
    <property type="entry name" value="HTH_ARAC_FAMILY_2"/>
    <property type="match status" value="1"/>
</dbReference>
<dbReference type="Pfam" id="PF12833">
    <property type="entry name" value="HTH_18"/>
    <property type="match status" value="1"/>
</dbReference>
<protein>
    <recommendedName>
        <fullName evidence="1">Stage 0 sporulation protein A homolog</fullName>
    </recommendedName>
</protein>
<dbReference type="Proteomes" id="UP000683246">
    <property type="component" value="Chromosome"/>
</dbReference>
<dbReference type="KEGG" id="vpy:HZI73_02445"/>
<keyword evidence="6" id="KW-0597">Phosphoprotein</keyword>
<comment type="function">
    <text evidence="5">May play the central regulatory role in sporulation. It may be an element of the effector pathway responsible for the activation of sporulation genes in response to nutritional stress. Spo0A may act in concert with spo0H (a sigma factor) to control the expression of some genes that are critical to the sporulation process.</text>
</comment>
<feature type="domain" description="HTH araC/xylS-type" evidence="7">
    <location>
        <begin position="255"/>
        <end position="353"/>
    </location>
</feature>
<evidence type="ECO:0000313" key="9">
    <source>
        <dbReference type="EMBL" id="QUI21211.1"/>
    </source>
</evidence>
<dbReference type="EMBL" id="CP058649">
    <property type="protein sequence ID" value="QUI21211.1"/>
    <property type="molecule type" value="Genomic_DNA"/>
</dbReference>
<dbReference type="InterPro" id="IPR009057">
    <property type="entry name" value="Homeodomain-like_sf"/>
</dbReference>
<dbReference type="SMART" id="SM00448">
    <property type="entry name" value="REC"/>
    <property type="match status" value="1"/>
</dbReference>
<sequence length="356" mass="41105">MKVLIVDDEILVRKGLSMGIDWDELGFDDVKEASNGVEALAYAMEHEPQLVITDIKMPKMDGLELIEKLKAHCPDTIVIVLSCINDTDYVRQAMKFGGAVDYIPKLSLSTEELAAIIKKSKKLIKFSEGALEDSLSKPKVYLTKSVEKAIMNGLVELNKEKIISSLEHLFDALEKDQVQIRNFMEWQELLAIFSSFAKKQGGNIQEITCDKKLPVTFLQDSRNIYHMRERWFIFLEAYWSYLKGVRVKQYGMEIEKTINYIHQHFNDTIKLGDVAEYVGINENYLCKLFKKETGSNFIDYINHLKINKAKQLLKEGKYPVYLIAEMVGYNSESYFSRIFKKVEGMSPKAYQRQNDR</sequence>
<evidence type="ECO:0000256" key="2">
    <source>
        <dbReference type="ARBA" id="ARBA00023015"/>
    </source>
</evidence>
<feature type="modified residue" description="4-aspartylphosphate" evidence="6">
    <location>
        <position position="54"/>
    </location>
</feature>
<evidence type="ECO:0000256" key="5">
    <source>
        <dbReference type="ARBA" id="ARBA00024867"/>
    </source>
</evidence>
<evidence type="ECO:0000259" key="7">
    <source>
        <dbReference type="PROSITE" id="PS01124"/>
    </source>
</evidence>
<evidence type="ECO:0000256" key="4">
    <source>
        <dbReference type="ARBA" id="ARBA00023163"/>
    </source>
</evidence>
<evidence type="ECO:0000313" key="10">
    <source>
        <dbReference type="Proteomes" id="UP000683246"/>
    </source>
</evidence>
<dbReference type="GO" id="GO:0043565">
    <property type="term" value="F:sequence-specific DNA binding"/>
    <property type="evidence" value="ECO:0007669"/>
    <property type="project" value="InterPro"/>
</dbReference>
<dbReference type="RefSeq" id="WP_212696675.1">
    <property type="nucleotide sequence ID" value="NZ_CP058649.1"/>
</dbReference>
<evidence type="ECO:0000256" key="6">
    <source>
        <dbReference type="PROSITE-ProRule" id="PRU00169"/>
    </source>
</evidence>
<keyword evidence="3" id="KW-0238">DNA-binding</keyword>
<keyword evidence="2" id="KW-0805">Transcription regulation</keyword>
<dbReference type="AlphaFoldDB" id="A0A8J8MGT8"/>
<evidence type="ECO:0000259" key="8">
    <source>
        <dbReference type="PROSITE" id="PS50110"/>
    </source>
</evidence>
<dbReference type="GO" id="GO:0003700">
    <property type="term" value="F:DNA-binding transcription factor activity"/>
    <property type="evidence" value="ECO:0007669"/>
    <property type="project" value="InterPro"/>
</dbReference>
<dbReference type="SMART" id="SM00342">
    <property type="entry name" value="HTH_ARAC"/>
    <property type="match status" value="1"/>
</dbReference>
<evidence type="ECO:0000256" key="3">
    <source>
        <dbReference type="ARBA" id="ARBA00023125"/>
    </source>
</evidence>
<dbReference type="PRINTS" id="PR00032">
    <property type="entry name" value="HTHARAC"/>
</dbReference>
<gene>
    <name evidence="9" type="ORF">HZI73_02445</name>
</gene>
<accession>A0A8J8MGT8</accession>
<dbReference type="Gene3D" id="3.40.50.2300">
    <property type="match status" value="1"/>
</dbReference>
<dbReference type="PANTHER" id="PTHR43280">
    <property type="entry name" value="ARAC-FAMILY TRANSCRIPTIONAL REGULATOR"/>
    <property type="match status" value="1"/>
</dbReference>
<dbReference type="SUPFAM" id="SSF52172">
    <property type="entry name" value="CheY-like"/>
    <property type="match status" value="1"/>
</dbReference>
<dbReference type="InterPro" id="IPR001789">
    <property type="entry name" value="Sig_transdc_resp-reg_receiver"/>
</dbReference>
<keyword evidence="4" id="KW-0804">Transcription</keyword>
<dbReference type="CDD" id="cd17536">
    <property type="entry name" value="REC_YesN-like"/>
    <property type="match status" value="1"/>
</dbReference>
<reference evidence="9" key="1">
    <citation type="submission" date="2020-07" db="EMBL/GenBank/DDBJ databases">
        <title>Vallitalea pronyensis genome.</title>
        <authorList>
            <person name="Postec A."/>
        </authorList>
    </citation>
    <scope>NUCLEOTIDE SEQUENCE</scope>
    <source>
        <strain evidence="9">FatNI3</strain>
    </source>
</reference>